<dbReference type="EMBL" id="DVMU01000123">
    <property type="protein sequence ID" value="HIU33996.1"/>
    <property type="molecule type" value="Genomic_DNA"/>
</dbReference>
<sequence length="157" mass="17826">MEQLNIYTHPVPTAPTNEELRAMLGDRAYPACKAVRDFCHANYALEERWRYSDTHDAFDCLFFAGEKRLCSLHLLEGTFLILLLLNENECEAFRQRAEKFSQASREHFRAAGTMGDCRGFKVVLEDASPLEDVFPVLRLKAELLGLNACAQVVELGK</sequence>
<organism evidence="1 2">
    <name type="scientific">Candidatus Pullichristensenella excrementigallinarum</name>
    <dbReference type="NCBI Taxonomy" id="2840907"/>
    <lineage>
        <taxon>Bacteria</taxon>
        <taxon>Bacillati</taxon>
        <taxon>Bacillota</taxon>
        <taxon>Clostridia</taxon>
        <taxon>Candidatus Pullichristensenella</taxon>
    </lineage>
</organism>
<dbReference type="InterPro" id="IPR024265">
    <property type="entry name" value="DUF3788"/>
</dbReference>
<dbReference type="Proteomes" id="UP000824072">
    <property type="component" value="Unassembled WGS sequence"/>
</dbReference>
<reference evidence="1" key="1">
    <citation type="submission" date="2020-10" db="EMBL/GenBank/DDBJ databases">
        <authorList>
            <person name="Gilroy R."/>
        </authorList>
    </citation>
    <scope>NUCLEOTIDE SEQUENCE</scope>
    <source>
        <strain evidence="1">ChiHcec3-11533</strain>
    </source>
</reference>
<accession>A0A9D1IBY8</accession>
<reference evidence="1" key="2">
    <citation type="journal article" date="2021" name="PeerJ">
        <title>Extensive microbial diversity within the chicken gut microbiome revealed by metagenomics and culture.</title>
        <authorList>
            <person name="Gilroy R."/>
            <person name="Ravi A."/>
            <person name="Getino M."/>
            <person name="Pursley I."/>
            <person name="Horton D.L."/>
            <person name="Alikhan N.F."/>
            <person name="Baker D."/>
            <person name="Gharbi K."/>
            <person name="Hall N."/>
            <person name="Watson M."/>
            <person name="Adriaenssens E.M."/>
            <person name="Foster-Nyarko E."/>
            <person name="Jarju S."/>
            <person name="Secka A."/>
            <person name="Antonio M."/>
            <person name="Oren A."/>
            <person name="Chaudhuri R.R."/>
            <person name="La Ragione R."/>
            <person name="Hildebrand F."/>
            <person name="Pallen M.J."/>
        </authorList>
    </citation>
    <scope>NUCLEOTIDE SEQUENCE</scope>
    <source>
        <strain evidence="1">ChiHcec3-11533</strain>
    </source>
</reference>
<name>A0A9D1IBY8_9FIRM</name>
<evidence type="ECO:0000313" key="2">
    <source>
        <dbReference type="Proteomes" id="UP000824072"/>
    </source>
</evidence>
<dbReference type="Pfam" id="PF12663">
    <property type="entry name" value="DUF3788"/>
    <property type="match status" value="1"/>
</dbReference>
<protein>
    <submittedName>
        <fullName evidence="1">DUF3788 family protein</fullName>
    </submittedName>
</protein>
<evidence type="ECO:0000313" key="1">
    <source>
        <dbReference type="EMBL" id="HIU33996.1"/>
    </source>
</evidence>
<comment type="caution">
    <text evidence="1">The sequence shown here is derived from an EMBL/GenBank/DDBJ whole genome shotgun (WGS) entry which is preliminary data.</text>
</comment>
<proteinExistence type="predicted"/>
<dbReference type="AlphaFoldDB" id="A0A9D1IBY8"/>
<gene>
    <name evidence="1" type="ORF">IAB02_05480</name>
</gene>